<accession>A0A9P7Z2X3</accession>
<name>A0A9P7Z2X3_9HELO</name>
<dbReference type="EMBL" id="MU253916">
    <property type="protein sequence ID" value="KAG9244301.1"/>
    <property type="molecule type" value="Genomic_DNA"/>
</dbReference>
<sequence>MVLLTSSQVSVAITCTIIFLFTLALFLSGYVIQQQTVRDLRAAIKPHVNQPILVSHLLVHPAKPSSKENIAEDDGDAHAEERHSRMKTMKMIDQRLFDLPPEEKTQAVGGVEEMDVDEKGDPLTRAQRRKKYKKALTAGSEEEGFKGYHRRMW</sequence>
<evidence type="ECO:0000256" key="1">
    <source>
        <dbReference type="SAM" id="MobiDB-lite"/>
    </source>
</evidence>
<keyword evidence="4" id="KW-1185">Reference proteome</keyword>
<reference evidence="3" key="1">
    <citation type="journal article" date="2021" name="IMA Fungus">
        <title>Genomic characterization of three marine fungi, including Emericellopsis atlantica sp. nov. with signatures of a generalist lifestyle and marine biomass degradation.</title>
        <authorList>
            <person name="Hagestad O.C."/>
            <person name="Hou L."/>
            <person name="Andersen J.H."/>
            <person name="Hansen E.H."/>
            <person name="Altermark B."/>
            <person name="Li C."/>
            <person name="Kuhnert E."/>
            <person name="Cox R.J."/>
            <person name="Crous P.W."/>
            <person name="Spatafora J.W."/>
            <person name="Lail K."/>
            <person name="Amirebrahimi M."/>
            <person name="Lipzen A."/>
            <person name="Pangilinan J."/>
            <person name="Andreopoulos W."/>
            <person name="Hayes R.D."/>
            <person name="Ng V."/>
            <person name="Grigoriev I.V."/>
            <person name="Jackson S.A."/>
            <person name="Sutton T.D.S."/>
            <person name="Dobson A.D.W."/>
            <person name="Rama T."/>
        </authorList>
    </citation>
    <scope>NUCLEOTIDE SEQUENCE</scope>
    <source>
        <strain evidence="3">TRa3180A</strain>
    </source>
</reference>
<feature type="region of interest" description="Disordered" evidence="1">
    <location>
        <begin position="64"/>
        <end position="83"/>
    </location>
</feature>
<keyword evidence="2" id="KW-0472">Membrane</keyword>
<evidence type="ECO:0000256" key="2">
    <source>
        <dbReference type="SAM" id="Phobius"/>
    </source>
</evidence>
<feature type="transmembrane region" description="Helical" evidence="2">
    <location>
        <begin position="6"/>
        <end position="32"/>
    </location>
</feature>
<dbReference type="OrthoDB" id="5367275at2759"/>
<gene>
    <name evidence="3" type="ORF">BJ878DRAFT_567702</name>
</gene>
<dbReference type="AlphaFoldDB" id="A0A9P7Z2X3"/>
<evidence type="ECO:0000313" key="3">
    <source>
        <dbReference type="EMBL" id="KAG9244301.1"/>
    </source>
</evidence>
<protein>
    <submittedName>
        <fullName evidence="3">Uncharacterized protein</fullName>
    </submittedName>
</protein>
<comment type="caution">
    <text evidence="3">The sequence shown here is derived from an EMBL/GenBank/DDBJ whole genome shotgun (WGS) entry which is preliminary data.</text>
</comment>
<evidence type="ECO:0000313" key="4">
    <source>
        <dbReference type="Proteomes" id="UP000887226"/>
    </source>
</evidence>
<keyword evidence="2" id="KW-0812">Transmembrane</keyword>
<dbReference type="Proteomes" id="UP000887226">
    <property type="component" value="Unassembled WGS sequence"/>
</dbReference>
<proteinExistence type="predicted"/>
<organism evidence="3 4">
    <name type="scientific">Calycina marina</name>
    <dbReference type="NCBI Taxonomy" id="1763456"/>
    <lineage>
        <taxon>Eukaryota</taxon>
        <taxon>Fungi</taxon>
        <taxon>Dikarya</taxon>
        <taxon>Ascomycota</taxon>
        <taxon>Pezizomycotina</taxon>
        <taxon>Leotiomycetes</taxon>
        <taxon>Helotiales</taxon>
        <taxon>Pezizellaceae</taxon>
        <taxon>Calycina</taxon>
    </lineage>
</organism>
<keyword evidence="2" id="KW-1133">Transmembrane helix</keyword>
<feature type="compositionally biased region" description="Basic and acidic residues" evidence="1">
    <location>
        <begin position="65"/>
        <end position="83"/>
    </location>
</feature>